<feature type="transmembrane region" description="Helical" evidence="11">
    <location>
        <begin position="741"/>
        <end position="764"/>
    </location>
</feature>
<feature type="compositionally biased region" description="Basic and acidic residues" evidence="10">
    <location>
        <begin position="1299"/>
        <end position="1314"/>
    </location>
</feature>
<gene>
    <name evidence="14" type="ORF">C2E20_9055</name>
</gene>
<dbReference type="GO" id="GO:0140359">
    <property type="term" value="F:ABC-type transporter activity"/>
    <property type="evidence" value="ECO:0007669"/>
    <property type="project" value="InterPro"/>
</dbReference>
<dbReference type="Pfam" id="PF00005">
    <property type="entry name" value="ABC_tran"/>
    <property type="match status" value="2"/>
</dbReference>
<dbReference type="GO" id="GO:0016887">
    <property type="term" value="F:ATP hydrolysis activity"/>
    <property type="evidence" value="ECO:0007669"/>
    <property type="project" value="InterPro"/>
</dbReference>
<dbReference type="GO" id="GO:0005774">
    <property type="term" value="C:vacuolar membrane"/>
    <property type="evidence" value="ECO:0007669"/>
    <property type="project" value="UniProtKB-SubCell"/>
</dbReference>
<feature type="transmembrane region" description="Helical" evidence="11">
    <location>
        <begin position="814"/>
        <end position="834"/>
    </location>
</feature>
<feature type="domain" description="ABC transmembrane type-1" evidence="13">
    <location>
        <begin position="91"/>
        <end position="370"/>
    </location>
</feature>
<dbReference type="InterPro" id="IPR044726">
    <property type="entry name" value="ABCC_6TM_D2"/>
</dbReference>
<dbReference type="GO" id="GO:0005524">
    <property type="term" value="F:ATP binding"/>
    <property type="evidence" value="ECO:0007669"/>
    <property type="project" value="UniProtKB-KW"/>
</dbReference>
<feature type="transmembrane region" description="Helical" evidence="11">
    <location>
        <begin position="96"/>
        <end position="120"/>
    </location>
</feature>
<evidence type="ECO:0000313" key="15">
    <source>
        <dbReference type="Proteomes" id="UP000239649"/>
    </source>
</evidence>
<dbReference type="Gene3D" id="3.40.50.300">
    <property type="entry name" value="P-loop containing nucleotide triphosphate hydrolases"/>
    <property type="match status" value="2"/>
</dbReference>
<keyword evidence="4 11" id="KW-0812">Transmembrane</keyword>
<dbReference type="InterPro" id="IPR027417">
    <property type="entry name" value="P-loop_NTPase"/>
</dbReference>
<dbReference type="InterPro" id="IPR050173">
    <property type="entry name" value="ABC_transporter_C-like"/>
</dbReference>
<evidence type="ECO:0000256" key="4">
    <source>
        <dbReference type="ARBA" id="ARBA00022692"/>
    </source>
</evidence>
<feature type="domain" description="ABC transmembrane type-1" evidence="13">
    <location>
        <begin position="695"/>
        <end position="984"/>
    </location>
</feature>
<comment type="similarity">
    <text evidence="2">Belongs to the ABC transporter superfamily. ABCC family. Conjugate transporter (TC 3.A.1.208) subfamily.</text>
</comment>
<organism evidence="14 15">
    <name type="scientific">Micractinium conductrix</name>
    <dbReference type="NCBI Taxonomy" id="554055"/>
    <lineage>
        <taxon>Eukaryota</taxon>
        <taxon>Viridiplantae</taxon>
        <taxon>Chlorophyta</taxon>
        <taxon>core chlorophytes</taxon>
        <taxon>Trebouxiophyceae</taxon>
        <taxon>Chlorellales</taxon>
        <taxon>Chlorellaceae</taxon>
        <taxon>Chlorella clade</taxon>
        <taxon>Micractinium</taxon>
    </lineage>
</organism>
<keyword evidence="7" id="KW-0067">ATP-binding</keyword>
<dbReference type="OrthoDB" id="525473at2759"/>
<dbReference type="InterPro" id="IPR044746">
    <property type="entry name" value="ABCC_6TM_D1"/>
</dbReference>
<feature type="transmembrane region" description="Helical" evidence="11">
    <location>
        <begin position="308"/>
        <end position="335"/>
    </location>
</feature>
<dbReference type="SUPFAM" id="SSF90123">
    <property type="entry name" value="ABC transporter transmembrane region"/>
    <property type="match status" value="2"/>
</dbReference>
<evidence type="ECO:0000313" key="14">
    <source>
        <dbReference type="EMBL" id="PSC67258.1"/>
    </source>
</evidence>
<keyword evidence="6" id="KW-0547">Nucleotide-binding</keyword>
<evidence type="ECO:0000256" key="9">
    <source>
        <dbReference type="ARBA" id="ARBA00023136"/>
    </source>
</evidence>
<keyword evidence="3" id="KW-0813">Transport</keyword>
<feature type="compositionally biased region" description="Basic and acidic residues" evidence="10">
    <location>
        <begin position="653"/>
        <end position="666"/>
    </location>
</feature>
<feature type="domain" description="ABC transporter" evidence="12">
    <location>
        <begin position="1033"/>
        <end position="1266"/>
    </location>
</feature>
<keyword evidence="5" id="KW-0677">Repeat</keyword>
<feature type="transmembrane region" description="Helical" evidence="11">
    <location>
        <begin position="212"/>
        <end position="233"/>
    </location>
</feature>
<proteinExistence type="inferred from homology"/>
<feature type="transmembrane region" description="Helical" evidence="11">
    <location>
        <begin position="921"/>
        <end position="944"/>
    </location>
</feature>
<evidence type="ECO:0000256" key="3">
    <source>
        <dbReference type="ARBA" id="ARBA00022448"/>
    </source>
</evidence>
<dbReference type="PROSITE" id="PS50893">
    <property type="entry name" value="ABC_TRANSPORTER_2"/>
    <property type="match status" value="2"/>
</dbReference>
<keyword evidence="15" id="KW-1185">Reference proteome</keyword>
<keyword evidence="8 11" id="KW-1133">Transmembrane helix</keyword>
<dbReference type="PANTHER" id="PTHR24223:SF443">
    <property type="entry name" value="MULTIDRUG-RESISTANCE LIKE PROTEIN 1, ISOFORM I"/>
    <property type="match status" value="1"/>
</dbReference>
<accession>A0A2P6UZI5</accession>
<evidence type="ECO:0000256" key="2">
    <source>
        <dbReference type="ARBA" id="ARBA00009726"/>
    </source>
</evidence>
<feature type="transmembrane region" description="Helical" evidence="11">
    <location>
        <begin position="841"/>
        <end position="860"/>
    </location>
</feature>
<dbReference type="Gene3D" id="1.20.1560.10">
    <property type="entry name" value="ABC transporter type 1, transmembrane domain"/>
    <property type="match status" value="2"/>
</dbReference>
<evidence type="ECO:0000256" key="6">
    <source>
        <dbReference type="ARBA" id="ARBA00022741"/>
    </source>
</evidence>
<dbReference type="InterPro" id="IPR017871">
    <property type="entry name" value="ABC_transporter-like_CS"/>
</dbReference>
<dbReference type="STRING" id="554055.A0A2P6UZI5"/>
<name>A0A2P6UZI5_9CHLO</name>
<dbReference type="PROSITE" id="PS00211">
    <property type="entry name" value="ABC_TRANSPORTER_1"/>
    <property type="match status" value="1"/>
</dbReference>
<dbReference type="InterPro" id="IPR003593">
    <property type="entry name" value="AAA+_ATPase"/>
</dbReference>
<protein>
    <submittedName>
        <fullName evidence="14">ABC multidrug resistance associated</fullName>
    </submittedName>
</protein>
<dbReference type="EMBL" id="LHPF02000070">
    <property type="protein sequence ID" value="PSC67258.1"/>
    <property type="molecule type" value="Genomic_DNA"/>
</dbReference>
<evidence type="ECO:0000256" key="7">
    <source>
        <dbReference type="ARBA" id="ARBA00022840"/>
    </source>
</evidence>
<dbReference type="PANTHER" id="PTHR24223">
    <property type="entry name" value="ATP-BINDING CASSETTE SUB-FAMILY C"/>
    <property type="match status" value="1"/>
</dbReference>
<feature type="transmembrane region" description="Helical" evidence="11">
    <location>
        <begin position="132"/>
        <end position="152"/>
    </location>
</feature>
<dbReference type="Pfam" id="PF00664">
    <property type="entry name" value="ABC_membrane"/>
    <property type="match status" value="2"/>
</dbReference>
<feature type="transmembrane region" description="Helical" evidence="11">
    <location>
        <begin position="355"/>
        <end position="373"/>
    </location>
</feature>
<dbReference type="InterPro" id="IPR003439">
    <property type="entry name" value="ABC_transporter-like_ATP-bd"/>
</dbReference>
<feature type="region of interest" description="Disordered" evidence="10">
    <location>
        <begin position="640"/>
        <end position="666"/>
    </location>
</feature>
<evidence type="ECO:0000259" key="13">
    <source>
        <dbReference type="PROSITE" id="PS50929"/>
    </source>
</evidence>
<dbReference type="InterPro" id="IPR036640">
    <property type="entry name" value="ABC1_TM_sf"/>
</dbReference>
<evidence type="ECO:0000256" key="10">
    <source>
        <dbReference type="SAM" id="MobiDB-lite"/>
    </source>
</evidence>
<feature type="transmembrane region" description="Helical" evidence="11">
    <location>
        <begin position="776"/>
        <end position="794"/>
    </location>
</feature>
<comment type="subcellular location">
    <subcellularLocation>
        <location evidence="1">Vacuole membrane</location>
        <topology evidence="1">Multi-pass membrane protein</topology>
    </subcellularLocation>
</comment>
<dbReference type="CDD" id="cd18579">
    <property type="entry name" value="ABC_6TM_ABCC_D1"/>
    <property type="match status" value="1"/>
</dbReference>
<evidence type="ECO:0000256" key="11">
    <source>
        <dbReference type="SAM" id="Phobius"/>
    </source>
</evidence>
<evidence type="ECO:0000256" key="8">
    <source>
        <dbReference type="ARBA" id="ARBA00022989"/>
    </source>
</evidence>
<dbReference type="CDD" id="cd18580">
    <property type="entry name" value="ABC_6TM_ABCC_D2"/>
    <property type="match status" value="1"/>
</dbReference>
<dbReference type="CDD" id="cd03244">
    <property type="entry name" value="ABCC_MRP_domain2"/>
    <property type="match status" value="1"/>
</dbReference>
<feature type="domain" description="ABC transporter" evidence="12">
    <location>
        <begin position="412"/>
        <end position="633"/>
    </location>
</feature>
<dbReference type="PROSITE" id="PS50929">
    <property type="entry name" value="ABC_TM1F"/>
    <property type="match status" value="2"/>
</dbReference>
<keyword evidence="9 11" id="KW-0472">Membrane</keyword>
<dbReference type="CDD" id="cd03250">
    <property type="entry name" value="ABCC_MRP_domain1"/>
    <property type="match status" value="1"/>
</dbReference>
<dbReference type="Proteomes" id="UP000239649">
    <property type="component" value="Unassembled WGS sequence"/>
</dbReference>
<reference evidence="14 15" key="1">
    <citation type="journal article" date="2018" name="Plant J.">
        <title>Genome sequences of Chlorella sorokiniana UTEX 1602 and Micractinium conductrix SAG 241.80: implications to maltose excretion by a green alga.</title>
        <authorList>
            <person name="Arriola M.B."/>
            <person name="Velmurugan N."/>
            <person name="Zhang Y."/>
            <person name="Plunkett M.H."/>
            <person name="Hondzo H."/>
            <person name="Barney B.M."/>
        </authorList>
    </citation>
    <scope>NUCLEOTIDE SEQUENCE [LARGE SCALE GENOMIC DNA]</scope>
    <source>
        <strain evidence="14 15">SAG 241.80</strain>
    </source>
</reference>
<evidence type="ECO:0000256" key="1">
    <source>
        <dbReference type="ARBA" id="ARBA00004128"/>
    </source>
</evidence>
<dbReference type="SUPFAM" id="SSF52540">
    <property type="entry name" value="P-loop containing nucleoside triphosphate hydrolases"/>
    <property type="match status" value="2"/>
</dbReference>
<feature type="transmembrane region" description="Helical" evidence="11">
    <location>
        <begin position="689"/>
        <end position="709"/>
    </location>
</feature>
<dbReference type="FunFam" id="3.40.50.300:FF:000997">
    <property type="entry name" value="Multidrug resistance-associated protein 1"/>
    <property type="match status" value="1"/>
</dbReference>
<evidence type="ECO:0000256" key="5">
    <source>
        <dbReference type="ARBA" id="ARBA00022737"/>
    </source>
</evidence>
<sequence length="1320" mass="145562">MPSTLKGQDPSKWGFFNYLCFSWMYSVVPAARKGTVEVSDLPLLPNQEAEPAYEELNSNWDAAVAASAKGGKPPKLLKVLMKTYGRELFKAGIFKLCWSIFVIMGAYFFTRSILICIRTLEGKDTSPFDTEWKGWVLVGFFFVDAWLLGIALQRMAFGCLNVGIRARAALTTMIARKCYGMAHLTKETAAEAVAFVANDVNKIFEGFQEIHYLWGAPVEAAAILALLATLVGIYALPGVGIVCCVVPLQYYFGFRIIKNKVTNQPFINERFSIVQEVLPAMKLVKYYAWERFFEQQIEDVRTKERRLVFWNAVIKTINVTMVFGVPPLVTFAVLVPYELGNTDDSSTKPYITPQTAFTMLSLFNVLRFPLVVLPKALRCVSEALRASTSLEKFLAEPAAPRQDTEGAPGAELRKAVLTHAHDTSGFQLRMPDFSVKKGELVAVVGRVGAGKSSLLQAILGNMNLEEGTCSAGGRIAYVPQTAWCQNLTLKDNIIFGQPFDQERYERVLHACALELDLQILQLGDQSKAGLRGINLSGGQRQRLNLARAAYFGGDLVLLDNALSAVDHHTAQHIFEHCVRGMLRDKATILVTHQVEFLPQCDRVCIMDEGNCVYFGPWNEGAAQLLSKYLPTSHLLAAAGNAEQPREIKKKTEKKAEAKKEETSQAKNKERSASLPLKAAIWEYCCDAKWLIFFCSLFFFLTAQASRQLADYFIRWWTRDHYNQYGDDCTMQPCDPIFYVQYYGILGIGCFLTLMVFRGAFLYLWTLGGSQRMHEKSIHRMLFAPLGFFLQTPVGDLLVSFTKDQDTLDEALPDALYYAGIYGLILLATTITVSVTIPLFSALAGGLFVVSGIMLSIYLPAATHLKKLRMGTAGDLVTLVAEALDGLSVIQAFSKQAYFTHVTSEYVDDAHRALFGAECLNLWLAFICDFFGAVMVLSVACFGIGQWKTLGSSNVGLAFSQSIQMLVFYTWSIRLLADSIGLFGSAEKITWLANRTPQEAGRLAPPALPGFDDQPPASTAGKKLPKDEGFEHDMQLAHAPKLPAGWPRSGGIVFDRIKSGEKVGVVGRTGSGKSTLLLALYRMFNLESGGITIDGVDTATLTLEQLRRGLSVIPQEPVVFSGTIRSNLDPFGEYGHDAILWEAIRDVGLEEQVKACGGLDTKIDATSGSWSLGQMQLVCLARAALKKVPVLCLDEATAAMDPHTEAYVLEIIERLFSDRTTFTIAHRLDTVIRSDQVIVMDAGQVAEIAPPSVLLANPNSAFSKLVDKTGAASAAALRKMAADFQAERAQGLQMGFKKRPSLDETRKSLEAERTRLSLSEA</sequence>
<evidence type="ECO:0000259" key="12">
    <source>
        <dbReference type="PROSITE" id="PS50893"/>
    </source>
</evidence>
<dbReference type="InterPro" id="IPR011527">
    <property type="entry name" value="ABC1_TM_dom"/>
</dbReference>
<dbReference type="FunFam" id="3.40.50.300:FF:000163">
    <property type="entry name" value="Multidrug resistance-associated protein member 4"/>
    <property type="match status" value="1"/>
</dbReference>
<dbReference type="SMART" id="SM00382">
    <property type="entry name" value="AAA"/>
    <property type="match status" value="2"/>
</dbReference>
<feature type="region of interest" description="Disordered" evidence="10">
    <location>
        <begin position="1294"/>
        <end position="1320"/>
    </location>
</feature>
<comment type="caution">
    <text evidence="14">The sequence shown here is derived from an EMBL/GenBank/DDBJ whole genome shotgun (WGS) entry which is preliminary data.</text>
</comment>